<organism evidence="1 2">
    <name type="scientific">Nocardia aurantia</name>
    <dbReference type="NCBI Taxonomy" id="2585199"/>
    <lineage>
        <taxon>Bacteria</taxon>
        <taxon>Bacillati</taxon>
        <taxon>Actinomycetota</taxon>
        <taxon>Actinomycetes</taxon>
        <taxon>Mycobacteriales</taxon>
        <taxon>Nocardiaceae</taxon>
        <taxon>Nocardia</taxon>
    </lineage>
</organism>
<dbReference type="Proteomes" id="UP000431401">
    <property type="component" value="Unassembled WGS sequence"/>
</dbReference>
<proteinExistence type="predicted"/>
<keyword evidence="2" id="KW-1185">Reference proteome</keyword>
<evidence type="ECO:0000313" key="2">
    <source>
        <dbReference type="Proteomes" id="UP000431401"/>
    </source>
</evidence>
<name>A0A7K0DI33_9NOCA</name>
<gene>
    <name evidence="1" type="ORF">NRB56_10220</name>
</gene>
<dbReference type="AlphaFoldDB" id="A0A7K0DI33"/>
<protein>
    <submittedName>
        <fullName evidence="1">Uncharacterized protein</fullName>
    </submittedName>
</protein>
<dbReference type="EMBL" id="WEGI01000002">
    <property type="protein sequence ID" value="MQY25465.1"/>
    <property type="molecule type" value="Genomic_DNA"/>
</dbReference>
<accession>A0A7K0DI33</accession>
<dbReference type="RefSeq" id="WP_153339303.1">
    <property type="nucleotide sequence ID" value="NZ_WEGI01000002.1"/>
</dbReference>
<comment type="caution">
    <text evidence="1">The sequence shown here is derived from an EMBL/GenBank/DDBJ whole genome shotgun (WGS) entry which is preliminary data.</text>
</comment>
<evidence type="ECO:0000313" key="1">
    <source>
        <dbReference type="EMBL" id="MQY25465.1"/>
    </source>
</evidence>
<dbReference type="OrthoDB" id="4555153at2"/>
<sequence>MDLEQYLNEPVTLFGVADNVDAGAVLWCGPRDLVYIAGLSEWPTGDVNSGFEVSGVLIAEGDDADLRNESGEAMHGVGRRYLVRDATWERIDD</sequence>
<reference evidence="1 2" key="1">
    <citation type="submission" date="2019-10" db="EMBL/GenBank/DDBJ databases">
        <title>Nocardia macrotermitis sp. nov. and Nocardia aurantia sp. nov., isolated from the gut of fungus growing-termite Macrotermes natalensis.</title>
        <authorList>
            <person name="Benndorf R."/>
            <person name="Schwitalla J."/>
            <person name="Martin K."/>
            <person name="De Beer W."/>
            <person name="Kaster A.-K."/>
            <person name="Vollmers J."/>
            <person name="Poulsen M."/>
            <person name="Beemelmanns C."/>
        </authorList>
    </citation>
    <scope>NUCLEOTIDE SEQUENCE [LARGE SCALE GENOMIC DNA]</scope>
    <source>
        <strain evidence="1 2">RB56</strain>
    </source>
</reference>